<evidence type="ECO:0000256" key="6">
    <source>
        <dbReference type="ARBA" id="ARBA00022741"/>
    </source>
</evidence>
<evidence type="ECO:0000256" key="10">
    <source>
        <dbReference type="ARBA" id="ARBA00023098"/>
    </source>
</evidence>
<keyword evidence="8" id="KW-0067">ATP-binding</keyword>
<dbReference type="FunFam" id="3.40.50.12780:FF:000003">
    <property type="entry name" value="Long-chain-fatty-acid--CoA ligase FadD"/>
    <property type="match status" value="1"/>
</dbReference>
<dbReference type="GO" id="GO:0004467">
    <property type="term" value="F:long-chain fatty acid-CoA ligase activity"/>
    <property type="evidence" value="ECO:0007669"/>
    <property type="project" value="UniProtKB-EC"/>
</dbReference>
<keyword evidence="10" id="KW-0443">Lipid metabolism</keyword>
<dbReference type="Gene3D" id="3.30.300.30">
    <property type="match status" value="1"/>
</dbReference>
<dbReference type="Proteomes" id="UP000239477">
    <property type="component" value="Chromosome"/>
</dbReference>
<feature type="domain" description="AMP-binding enzyme C-terminal" evidence="17">
    <location>
        <begin position="469"/>
        <end position="543"/>
    </location>
</feature>
<dbReference type="AlphaFoldDB" id="A0A2S0IAA9"/>
<dbReference type="Pfam" id="PF13193">
    <property type="entry name" value="AMP-binding_C"/>
    <property type="match status" value="1"/>
</dbReference>
<evidence type="ECO:0000256" key="2">
    <source>
        <dbReference type="ARBA" id="ARBA00004170"/>
    </source>
</evidence>
<accession>A0A2S0IAA9</accession>
<dbReference type="PANTHER" id="PTHR43767">
    <property type="entry name" value="LONG-CHAIN-FATTY-ACID--COA LIGASE"/>
    <property type="match status" value="1"/>
</dbReference>
<evidence type="ECO:0000256" key="14">
    <source>
        <dbReference type="ARBA" id="ARBA00042773"/>
    </source>
</evidence>
<feature type="compositionally biased region" description="Low complexity" evidence="15">
    <location>
        <begin position="555"/>
        <end position="578"/>
    </location>
</feature>
<dbReference type="PANTHER" id="PTHR43767:SF8">
    <property type="entry name" value="LONG-CHAIN-FATTY-ACID--COA LIGASE"/>
    <property type="match status" value="1"/>
</dbReference>
<dbReference type="RefSeq" id="WP_105239723.1">
    <property type="nucleotide sequence ID" value="NZ_CP023270.1"/>
</dbReference>
<keyword evidence="11" id="KW-0472">Membrane</keyword>
<dbReference type="EMBL" id="CP023270">
    <property type="protein sequence ID" value="AVJ28989.1"/>
    <property type="molecule type" value="Genomic_DNA"/>
</dbReference>
<dbReference type="FunFam" id="3.30.300.30:FF:000006">
    <property type="entry name" value="Long-chain-fatty-acid--CoA ligase FadD"/>
    <property type="match status" value="1"/>
</dbReference>
<dbReference type="PROSITE" id="PS00455">
    <property type="entry name" value="AMP_BINDING"/>
    <property type="match status" value="1"/>
</dbReference>
<evidence type="ECO:0000256" key="8">
    <source>
        <dbReference type="ARBA" id="ARBA00022840"/>
    </source>
</evidence>
<reference evidence="18 19" key="1">
    <citation type="submission" date="2017-09" db="EMBL/GenBank/DDBJ databases">
        <title>Genomic, metabolic, and phenotypic characteristics of bacterial isolates from the natural microbiome of the model nematode Caenorhabditis elegans.</title>
        <authorList>
            <person name="Zimmermann J."/>
            <person name="Obeng N."/>
            <person name="Yang W."/>
            <person name="Obeng O."/>
            <person name="Kissoyan K."/>
            <person name="Pees B."/>
            <person name="Dirksen P."/>
            <person name="Hoppner M."/>
            <person name="Franke A."/>
            <person name="Rosenstiel P."/>
            <person name="Leippe M."/>
            <person name="Dierking K."/>
            <person name="Kaleta C."/>
            <person name="Schulenburg H."/>
        </authorList>
    </citation>
    <scope>NUCLEOTIDE SEQUENCE [LARGE SCALE GENOMIC DNA]</scope>
    <source>
        <strain evidence="18 19">MYb73</strain>
    </source>
</reference>
<evidence type="ECO:0000256" key="3">
    <source>
        <dbReference type="ARBA" id="ARBA00005005"/>
    </source>
</evidence>
<dbReference type="InterPro" id="IPR050237">
    <property type="entry name" value="ATP-dep_AMP-bd_enzyme"/>
</dbReference>
<dbReference type="GO" id="GO:0005524">
    <property type="term" value="F:ATP binding"/>
    <property type="evidence" value="ECO:0007669"/>
    <property type="project" value="UniProtKB-KW"/>
</dbReference>
<dbReference type="InterPro" id="IPR042099">
    <property type="entry name" value="ANL_N_sf"/>
</dbReference>
<evidence type="ECO:0000256" key="11">
    <source>
        <dbReference type="ARBA" id="ARBA00023136"/>
    </source>
</evidence>
<dbReference type="GO" id="GO:0016020">
    <property type="term" value="C:membrane"/>
    <property type="evidence" value="ECO:0007669"/>
    <property type="project" value="UniProtKB-SubCell"/>
</dbReference>
<evidence type="ECO:0000256" key="12">
    <source>
        <dbReference type="ARBA" id="ARBA00026121"/>
    </source>
</evidence>
<evidence type="ECO:0000313" key="18">
    <source>
        <dbReference type="EMBL" id="AVJ28989.1"/>
    </source>
</evidence>
<evidence type="ECO:0000256" key="13">
    <source>
        <dbReference type="ARBA" id="ARBA00039545"/>
    </source>
</evidence>
<keyword evidence="6" id="KW-0547">Nucleotide-binding</keyword>
<dbReference type="EC" id="6.2.1.3" evidence="12"/>
<dbReference type="OrthoDB" id="9766486at2"/>
<dbReference type="InterPro" id="IPR020845">
    <property type="entry name" value="AMP-binding_CS"/>
</dbReference>
<dbReference type="Gene3D" id="3.40.50.12780">
    <property type="entry name" value="N-terminal domain of ligase-like"/>
    <property type="match status" value="1"/>
</dbReference>
<dbReference type="SUPFAM" id="SSF56801">
    <property type="entry name" value="Acetyl-CoA synthetase-like"/>
    <property type="match status" value="1"/>
</dbReference>
<feature type="region of interest" description="Disordered" evidence="15">
    <location>
        <begin position="548"/>
        <end position="586"/>
    </location>
</feature>
<dbReference type="Pfam" id="PF00501">
    <property type="entry name" value="AMP-binding"/>
    <property type="match status" value="1"/>
</dbReference>
<keyword evidence="7" id="KW-0276">Fatty acid metabolism</keyword>
<comment type="similarity">
    <text evidence="4">Belongs to the ATP-dependent AMP-binding enzyme family.</text>
</comment>
<proteinExistence type="inferred from homology"/>
<evidence type="ECO:0000313" key="19">
    <source>
        <dbReference type="Proteomes" id="UP000239477"/>
    </source>
</evidence>
<protein>
    <recommendedName>
        <fullName evidence="13">Long-chain-fatty-acid--CoA ligase</fullName>
        <ecNumber evidence="12">6.2.1.3</ecNumber>
    </recommendedName>
    <alternativeName>
        <fullName evidence="14">Long-chain acyl-CoA synthetase</fullName>
    </alternativeName>
</protein>
<dbReference type="CDD" id="cd05936">
    <property type="entry name" value="FC-FACS_FadD_like"/>
    <property type="match status" value="1"/>
</dbReference>
<keyword evidence="9" id="KW-0460">Magnesium</keyword>
<evidence type="ECO:0000256" key="7">
    <source>
        <dbReference type="ARBA" id="ARBA00022832"/>
    </source>
</evidence>
<keyword evidence="5 18" id="KW-0436">Ligase</keyword>
<evidence type="ECO:0000256" key="9">
    <source>
        <dbReference type="ARBA" id="ARBA00022842"/>
    </source>
</evidence>
<dbReference type="InterPro" id="IPR025110">
    <property type="entry name" value="AMP-bd_C"/>
</dbReference>
<sequence length="586" mass="63631">MERIWHKSYPYGVPAEIETDGETTLVTIIEESFRRFPDKTAYISMGKSITYAELDALTRRFAAWLHAHGLTRGDRVALMMPNLLQYPVCLFGALRAGCIVVNCNPLYTARELEHQLADAGARAIVVADNFAATLQKALPGTQVEHVLVTSIGEMLGPIKGRLVDFAVRRVKRMVPAWSMPGSHKLGDALRAARDLPFTDMQLSPADLAFLQYTGGTTGVAKAAMLSHGNMVANVSQAYAWVRPLVKDGEECIVTALPLYHIFALTANCLTFMKLGASNLLIVNPRDIPGLIKEMGKVPISAFTGVNTLFNALLNHPDFAHLDFSRLRLTMGGGMAVQRSVADRWRAATGVSIAQAYGLTETSPAVTINPLDTKIFNGSIGLPVPSTDLSIRDDAGRELRVGETGEICVRGPQVTRGYWNRPDETALVMYPDGFLRTGDVGYVDETGYVYLVDRKKDMILVSGFNVYPNEVEDVAALHPGVREVAAVGVPDERSGEAVKLFVIRKDPTLDAETLIAHCRSQLTGYKVPRHIEFRDDLPRTNVGKILRRELRPDAPAPAAAPGAAPAPTSAATSASTASTVNPTTGQR</sequence>
<evidence type="ECO:0000259" key="16">
    <source>
        <dbReference type="Pfam" id="PF00501"/>
    </source>
</evidence>
<name>A0A2S0IAA9_9BURK</name>
<gene>
    <name evidence="18" type="ORF">CLM73_18735</name>
</gene>
<keyword evidence="19" id="KW-1185">Reference proteome</keyword>
<evidence type="ECO:0000256" key="15">
    <source>
        <dbReference type="SAM" id="MobiDB-lite"/>
    </source>
</evidence>
<evidence type="ECO:0000256" key="5">
    <source>
        <dbReference type="ARBA" id="ARBA00022598"/>
    </source>
</evidence>
<dbReference type="InterPro" id="IPR045851">
    <property type="entry name" value="AMP-bd_C_sf"/>
</dbReference>
<evidence type="ECO:0000256" key="1">
    <source>
        <dbReference type="ARBA" id="ARBA00001946"/>
    </source>
</evidence>
<feature type="domain" description="AMP-dependent synthetase/ligase" evidence="16">
    <location>
        <begin position="30"/>
        <end position="418"/>
    </location>
</feature>
<comment type="cofactor">
    <cofactor evidence="1">
        <name>Mg(2+)</name>
        <dbReference type="ChEBI" id="CHEBI:18420"/>
    </cofactor>
</comment>
<dbReference type="InterPro" id="IPR000873">
    <property type="entry name" value="AMP-dep_synth/lig_dom"/>
</dbReference>
<comment type="pathway">
    <text evidence="3">Lipid metabolism; fatty acid beta-oxidation.</text>
</comment>
<evidence type="ECO:0000259" key="17">
    <source>
        <dbReference type="Pfam" id="PF13193"/>
    </source>
</evidence>
<organism evidence="18 19">
    <name type="scientific">Achromobacter spanius</name>
    <dbReference type="NCBI Taxonomy" id="217203"/>
    <lineage>
        <taxon>Bacteria</taxon>
        <taxon>Pseudomonadati</taxon>
        <taxon>Pseudomonadota</taxon>
        <taxon>Betaproteobacteria</taxon>
        <taxon>Burkholderiales</taxon>
        <taxon>Alcaligenaceae</taxon>
        <taxon>Achromobacter</taxon>
    </lineage>
</organism>
<evidence type="ECO:0000256" key="4">
    <source>
        <dbReference type="ARBA" id="ARBA00006432"/>
    </source>
</evidence>
<comment type="subcellular location">
    <subcellularLocation>
        <location evidence="2">Membrane</location>
        <topology evidence="2">Peripheral membrane protein</topology>
    </subcellularLocation>
</comment>